<comment type="catalytic activity">
    <reaction evidence="25">
        <text>a ganglioside GD1a (d18:1(4E)) + CMP-N-acetyl-beta-neuraminate = a ganglioside GT1a (d18:1(4E)) + CMP + H(+)</text>
        <dbReference type="Rhea" id="RHEA:41768"/>
        <dbReference type="ChEBI" id="CHEBI:15378"/>
        <dbReference type="ChEBI" id="CHEBI:57812"/>
        <dbReference type="ChEBI" id="CHEBI:60377"/>
        <dbReference type="ChEBI" id="CHEBI:78445"/>
        <dbReference type="ChEBI" id="CHEBI:78447"/>
    </reaction>
    <physiologicalReaction direction="left-to-right" evidence="25">
        <dbReference type="Rhea" id="RHEA:41769"/>
    </physiologicalReaction>
</comment>
<evidence type="ECO:0000256" key="26">
    <source>
        <dbReference type="ARBA" id="ARBA00043792"/>
    </source>
</evidence>
<comment type="pathway">
    <text evidence="2">Lipid metabolism; sphingolipid metabolism.</text>
</comment>
<keyword evidence="7 32" id="KW-0808">Transferase</keyword>
<evidence type="ECO:0000256" key="27">
    <source>
        <dbReference type="ARBA" id="ARBA00043813"/>
    </source>
</evidence>
<comment type="catalytic activity">
    <reaction evidence="27">
        <text>a ganglioside GM3 (d18:1(4E)) + CMP-N-acetyl-beta-neuraminate = a ganglioside GD3 (d18:1(4E)) + CMP + H(+)</text>
        <dbReference type="Rhea" id="RHEA:41760"/>
        <dbReference type="ChEBI" id="CHEBI:15378"/>
        <dbReference type="ChEBI" id="CHEBI:57812"/>
        <dbReference type="ChEBI" id="CHEBI:60065"/>
        <dbReference type="ChEBI" id="CHEBI:60377"/>
        <dbReference type="ChEBI" id="CHEBI:78436"/>
    </reaction>
    <physiologicalReaction direction="left-to-right" evidence="27">
        <dbReference type="Rhea" id="RHEA:41761"/>
    </physiologicalReaction>
</comment>
<dbReference type="GO" id="GO:0006491">
    <property type="term" value="P:N-glycan processing"/>
    <property type="evidence" value="ECO:0007669"/>
    <property type="project" value="TreeGrafter"/>
</dbReference>
<evidence type="ECO:0000256" key="23">
    <source>
        <dbReference type="ARBA" id="ARBA00042820"/>
    </source>
</evidence>
<dbReference type="PANTHER" id="PTHR11987">
    <property type="entry name" value="ALPHA-2,8-SIALYLTRANSFERASE"/>
    <property type="match status" value="1"/>
</dbReference>
<evidence type="ECO:0000256" key="14">
    <source>
        <dbReference type="ARBA" id="ARBA00023136"/>
    </source>
</evidence>
<evidence type="ECO:0000313" key="32">
    <source>
        <dbReference type="EMBL" id="CAP12783.1"/>
    </source>
</evidence>
<evidence type="ECO:0000256" key="8">
    <source>
        <dbReference type="ARBA" id="ARBA00022692"/>
    </source>
</evidence>
<dbReference type="GO" id="GO:0006665">
    <property type="term" value="P:sphingolipid metabolic process"/>
    <property type="evidence" value="ECO:0007669"/>
    <property type="project" value="UniProtKB-KW"/>
</dbReference>
<comment type="catalytic activity">
    <reaction evidence="26">
        <text>a ganglioside GT1b (d18:1(4E)) + CMP-N-acetyl-beta-neuraminate = a ganglioside GQ1b (d18:1(4E)) + CMP + H(+)</text>
        <dbReference type="Rhea" id="RHEA:41772"/>
        <dbReference type="ChEBI" id="CHEBI:15378"/>
        <dbReference type="ChEBI" id="CHEBI:57812"/>
        <dbReference type="ChEBI" id="CHEBI:60377"/>
        <dbReference type="ChEBI" id="CHEBI:78452"/>
        <dbReference type="ChEBI" id="CHEBI:78455"/>
    </reaction>
    <physiologicalReaction direction="left-to-right" evidence="26">
        <dbReference type="Rhea" id="RHEA:41773"/>
    </physiologicalReaction>
</comment>
<evidence type="ECO:0000256" key="3">
    <source>
        <dbReference type="ARBA" id="ARBA00004922"/>
    </source>
</evidence>
<protein>
    <recommendedName>
        <fullName evidence="19">Alpha-N-acetylneuraminide alpha-2,8-sialyltransferase</fullName>
        <ecNumber evidence="18">2.4.3.8</ecNumber>
    </recommendedName>
    <alternativeName>
        <fullName evidence="21">Alpha-2,8-sialyltransferase 8A</fullName>
    </alternativeName>
    <alternativeName>
        <fullName evidence="20">Ganglioside GD3 synthase</fullName>
    </alternativeName>
    <alternativeName>
        <fullName evidence="22">Sialyltransferase 8A</fullName>
    </alternativeName>
    <alternativeName>
        <fullName evidence="23">Sialyltransferase St8Sia I</fullName>
    </alternativeName>
</protein>
<dbReference type="AlphaFoldDB" id="B0BEX4"/>
<comment type="catalytic activity">
    <reaction evidence="29">
        <text>[alpha-N-acetylneuraminyl-(2-&gt;8)](n)-alpha-N-acetylneuraminyl-(2-&gt;8)-alpha-N-acetylneuraminyl-(2-&gt;3)-beta-D-galactosyl-(1-&gt;4)-beta-D-glucosyl-(1&lt;-&gt;1)-ceramide + CMP-N-acetyl-beta-neuraminate = [alpha-N-acetylneuraminyl-(2-&gt;8)](n+1)-alpha-N-acetylneuraminyl-(2-&gt;8)-alpha-N-acetylneuraminyl-(2-&gt;3)-beta-D-galactosyl-(1-&gt;4)-beta-D-glucosyl-(1&lt;-&gt;1)-ceramide + CMP + H(+)</text>
        <dbReference type="Rhea" id="RHEA:77371"/>
        <dbReference type="Rhea" id="RHEA-COMP:18881"/>
        <dbReference type="Rhea" id="RHEA-COMP:18935"/>
        <dbReference type="ChEBI" id="CHEBI:15378"/>
        <dbReference type="ChEBI" id="CHEBI:57812"/>
        <dbReference type="ChEBI" id="CHEBI:60377"/>
        <dbReference type="ChEBI" id="CHEBI:197322"/>
    </reaction>
    <physiologicalReaction direction="left-to-right" evidence="29">
        <dbReference type="Rhea" id="RHEA:77372"/>
    </physiologicalReaction>
</comment>
<evidence type="ECO:0000256" key="7">
    <source>
        <dbReference type="ARBA" id="ARBA00022679"/>
    </source>
</evidence>
<reference evidence="32" key="1">
    <citation type="journal article" date="2008" name="BMC Evol. Biol.">
        <title>Evolutionary history of the alpha2,8-sialyltransferase (ST8Sia) gene family: tandem duplications in early deuterostomes explain most of the diversity found in the vertebrate ST8Sia genes.</title>
        <authorList>
            <person name="Harduin-Lepers A."/>
            <person name="Petit D."/>
            <person name="Mollicone R."/>
            <person name="Delannoy P."/>
            <person name="Petit J.M."/>
            <person name="Oriol R."/>
        </authorList>
    </citation>
    <scope>NUCLEOTIDE SEQUENCE</scope>
</reference>
<evidence type="ECO:0000256" key="25">
    <source>
        <dbReference type="ARBA" id="ARBA00043743"/>
    </source>
</evidence>
<keyword evidence="15" id="KW-1015">Disulfide bond</keyword>
<keyword evidence="10" id="KW-0735">Signal-anchor</keyword>
<dbReference type="EC" id="2.4.3.8" evidence="18"/>
<evidence type="ECO:0000256" key="19">
    <source>
        <dbReference type="ARBA" id="ARBA00041024"/>
    </source>
</evidence>
<gene>
    <name evidence="32" type="primary">siat8A</name>
</gene>
<keyword evidence="13" id="KW-0443">Lipid metabolism</keyword>
<evidence type="ECO:0000256" key="31">
    <source>
        <dbReference type="PIRSR" id="PIRSR005557-2"/>
    </source>
</evidence>
<evidence type="ECO:0000256" key="22">
    <source>
        <dbReference type="ARBA" id="ARBA00042694"/>
    </source>
</evidence>
<comment type="pathway">
    <text evidence="4">Sphingolipid metabolism.</text>
</comment>
<dbReference type="PIRSF" id="PIRSF005557">
    <property type="entry name" value="Sialyl_trans"/>
    <property type="match status" value="1"/>
</dbReference>
<evidence type="ECO:0000256" key="20">
    <source>
        <dbReference type="ARBA" id="ARBA00041950"/>
    </source>
</evidence>
<dbReference type="GO" id="GO:0003828">
    <property type="term" value="F:alpha-N-acetylneuraminate alpha-2,8-sialyltransferase activity"/>
    <property type="evidence" value="ECO:0007669"/>
    <property type="project" value="UniProtKB-EC"/>
</dbReference>
<accession>B0BEX4</accession>
<evidence type="ECO:0000256" key="15">
    <source>
        <dbReference type="ARBA" id="ARBA00023157"/>
    </source>
</evidence>
<comment type="catalytic activity">
    <reaction evidence="24">
        <text>a ganglioside GM1b (d18:1(4E)) + CMP-N-acetyl-beta-neuraminate = a ganglioside GD1c (d18:1(4E)) + CMP + H(+)</text>
        <dbReference type="Rhea" id="RHEA:47576"/>
        <dbReference type="ChEBI" id="CHEBI:15378"/>
        <dbReference type="ChEBI" id="CHEBI:57812"/>
        <dbReference type="ChEBI" id="CHEBI:60377"/>
        <dbReference type="ChEBI" id="CHEBI:78568"/>
        <dbReference type="ChEBI" id="CHEBI:87787"/>
    </reaction>
    <physiologicalReaction direction="left-to-right" evidence="24">
        <dbReference type="Rhea" id="RHEA:47577"/>
    </physiologicalReaction>
</comment>
<evidence type="ECO:0000256" key="18">
    <source>
        <dbReference type="ARBA" id="ARBA00039110"/>
    </source>
</evidence>
<keyword evidence="16" id="KW-0325">Glycoprotein</keyword>
<evidence type="ECO:0000256" key="6">
    <source>
        <dbReference type="ARBA" id="ARBA00022676"/>
    </source>
</evidence>
<comment type="catalytic activity">
    <reaction evidence="30">
        <text>a ganglioside GD3 + CMP-N-acetyl-beta-neuraminate = a ganglioside GT3 + CMP + H(+)</text>
        <dbReference type="Rhea" id="RHEA:77295"/>
        <dbReference type="ChEBI" id="CHEBI:15378"/>
        <dbReference type="ChEBI" id="CHEBI:57812"/>
        <dbReference type="ChEBI" id="CHEBI:60377"/>
        <dbReference type="ChEBI" id="CHEBI:79214"/>
        <dbReference type="ChEBI" id="CHEBI:79216"/>
    </reaction>
    <physiologicalReaction direction="left-to-right" evidence="30">
        <dbReference type="Rhea" id="RHEA:77296"/>
    </physiologicalReaction>
</comment>
<evidence type="ECO:0000256" key="13">
    <source>
        <dbReference type="ARBA" id="ARBA00023098"/>
    </source>
</evidence>
<dbReference type="CAZy" id="GT29">
    <property type="family name" value="Glycosyltransferase Family 29"/>
</dbReference>
<evidence type="ECO:0000256" key="5">
    <source>
        <dbReference type="ARBA" id="ARBA00006003"/>
    </source>
</evidence>
<comment type="subcellular location">
    <subcellularLocation>
        <location evidence="1">Golgi apparatus membrane</location>
        <topology evidence="1">Single-pass type II membrane protein</topology>
    </subcellularLocation>
</comment>
<organism evidence="32">
    <name type="scientific">Petromyzon marinus</name>
    <name type="common">Sea lamprey</name>
    <dbReference type="NCBI Taxonomy" id="7757"/>
    <lineage>
        <taxon>Eukaryota</taxon>
        <taxon>Metazoa</taxon>
        <taxon>Chordata</taxon>
        <taxon>Craniata</taxon>
        <taxon>Vertebrata</taxon>
        <taxon>Cyclostomata</taxon>
        <taxon>Hyperoartia</taxon>
        <taxon>Petromyzontiformes</taxon>
        <taxon>Petromyzontidae</taxon>
        <taxon>Petromyzon</taxon>
    </lineage>
</organism>
<keyword evidence="11" id="KW-1133">Transmembrane helix</keyword>
<keyword evidence="9" id="KW-0746">Sphingolipid metabolism</keyword>
<evidence type="ECO:0000256" key="11">
    <source>
        <dbReference type="ARBA" id="ARBA00022989"/>
    </source>
</evidence>
<evidence type="ECO:0000256" key="4">
    <source>
        <dbReference type="ARBA" id="ARBA00004991"/>
    </source>
</evidence>
<comment type="catalytic activity">
    <reaction evidence="17">
        <text>an N-acetyl-alpha-neuraminyl-(2-&gt;3)-beta-D-galactosyl derivative + CMP-N-acetyl-beta-neuraminate = an N-acetyl-alpha-neuraminyl-(2-&gt;8)-N-acetyl-alpha-neuraminyl-(2-&gt;3)-beta-D-galactosyl derivative + CMP + H(+)</text>
        <dbReference type="Rhea" id="RHEA:19313"/>
        <dbReference type="ChEBI" id="CHEBI:15378"/>
        <dbReference type="ChEBI" id="CHEBI:57812"/>
        <dbReference type="ChEBI" id="CHEBI:60377"/>
        <dbReference type="ChEBI" id="CHEBI:140308"/>
        <dbReference type="ChEBI" id="CHEBI:140309"/>
        <dbReference type="EC" id="2.4.3.8"/>
    </reaction>
</comment>
<dbReference type="GO" id="GO:0000139">
    <property type="term" value="C:Golgi membrane"/>
    <property type="evidence" value="ECO:0007669"/>
    <property type="project" value="UniProtKB-SubCell"/>
</dbReference>
<evidence type="ECO:0000256" key="29">
    <source>
        <dbReference type="ARBA" id="ARBA00044457"/>
    </source>
</evidence>
<evidence type="ECO:0000256" key="21">
    <source>
        <dbReference type="ARBA" id="ARBA00041984"/>
    </source>
</evidence>
<feature type="non-terminal residue" evidence="32">
    <location>
        <position position="1"/>
    </location>
</feature>
<sequence length="286" mass="32848">RQKIEKCCDPLKSFALTQTNSPVGKKIWFDGELFHWITVDNDTFGLFFCLYLQHQPLGQKLLKRCAIVGNSAIMLGHGCGKDIDEADVIFRVICFCPLRCNLPPITKQYEPDIGTKTHLVTANPSIIQMRNQNLLWSRRAFSESMLAYGHSFVYMPAFSMRAATESSLRVYHTLHDCHQNQTTVFANPGFLHSAGTFWMDNGVRATRLSTGMFLVSAALGMCEDVHLYGFWPFSEDLSGRAISHHYYDDVPPLWYYHAMPEEFEQLWMLHQRGILRMHLEQCDPSE</sequence>
<dbReference type="InterPro" id="IPR038578">
    <property type="entry name" value="GT29-like_sf"/>
</dbReference>
<feature type="disulfide bond" evidence="31">
    <location>
        <begin position="65"/>
        <end position="222"/>
    </location>
</feature>
<evidence type="ECO:0000256" key="10">
    <source>
        <dbReference type="ARBA" id="ARBA00022968"/>
    </source>
</evidence>
<evidence type="ECO:0000256" key="12">
    <source>
        <dbReference type="ARBA" id="ARBA00023034"/>
    </source>
</evidence>
<evidence type="ECO:0000256" key="17">
    <source>
        <dbReference type="ARBA" id="ARBA00036589"/>
    </source>
</evidence>
<proteinExistence type="evidence at transcript level"/>
<comment type="catalytic activity">
    <reaction evidence="28">
        <text>a ganglioside GD3 (d18:1(4E)) + CMP-N-acetyl-beta-neuraminate = a ganglioside GT3 (d18:1(4E)) + CMP + H(+)</text>
        <dbReference type="Rhea" id="RHEA:41764"/>
        <dbReference type="ChEBI" id="CHEBI:15378"/>
        <dbReference type="ChEBI" id="CHEBI:57812"/>
        <dbReference type="ChEBI" id="CHEBI:60377"/>
        <dbReference type="ChEBI" id="CHEBI:78436"/>
        <dbReference type="ChEBI" id="CHEBI:78438"/>
    </reaction>
    <physiologicalReaction direction="left-to-right" evidence="28">
        <dbReference type="Rhea" id="RHEA:41765"/>
    </physiologicalReaction>
</comment>
<comment type="pathway">
    <text evidence="3">Protein modification; protein glycosylation.</text>
</comment>
<evidence type="ECO:0000256" key="28">
    <source>
        <dbReference type="ARBA" id="ARBA00043833"/>
    </source>
</evidence>
<dbReference type="EMBL" id="AM900683">
    <property type="protein sequence ID" value="CAP12783.1"/>
    <property type="molecule type" value="mRNA"/>
</dbReference>
<evidence type="ECO:0000256" key="1">
    <source>
        <dbReference type="ARBA" id="ARBA00004323"/>
    </source>
</evidence>
<dbReference type="GO" id="GO:0009311">
    <property type="term" value="P:oligosaccharide metabolic process"/>
    <property type="evidence" value="ECO:0007669"/>
    <property type="project" value="TreeGrafter"/>
</dbReference>
<evidence type="ECO:0000256" key="24">
    <source>
        <dbReference type="ARBA" id="ARBA00043723"/>
    </source>
</evidence>
<evidence type="ECO:0000256" key="9">
    <source>
        <dbReference type="ARBA" id="ARBA00022919"/>
    </source>
</evidence>
<evidence type="ECO:0000256" key="30">
    <source>
        <dbReference type="ARBA" id="ARBA00044471"/>
    </source>
</evidence>
<evidence type="ECO:0000256" key="16">
    <source>
        <dbReference type="ARBA" id="ARBA00023180"/>
    </source>
</evidence>
<comment type="similarity">
    <text evidence="5">Belongs to the glycosyltransferase 29 family.</text>
</comment>
<name>B0BEX4_PETMA</name>
<dbReference type="InterPro" id="IPR012163">
    <property type="entry name" value="Sialyl_trans"/>
</dbReference>
<dbReference type="InterPro" id="IPR001675">
    <property type="entry name" value="Glyco_trans_29"/>
</dbReference>
<keyword evidence="14" id="KW-0472">Membrane</keyword>
<dbReference type="PANTHER" id="PTHR11987:SF3">
    <property type="entry name" value="ALPHA-N-ACETYLNEURAMINIDE ALPHA-2,8-SIALYLTRANSFERASE"/>
    <property type="match status" value="1"/>
</dbReference>
<dbReference type="Gene3D" id="3.90.1480.20">
    <property type="entry name" value="Glycosyl transferase family 29"/>
    <property type="match status" value="1"/>
</dbReference>
<keyword evidence="8" id="KW-0812">Transmembrane</keyword>
<keyword evidence="6 32" id="KW-0328">Glycosyltransferase</keyword>
<keyword evidence="12" id="KW-0333">Golgi apparatus</keyword>
<dbReference type="Pfam" id="PF00777">
    <property type="entry name" value="Glyco_transf_29"/>
    <property type="match status" value="1"/>
</dbReference>
<dbReference type="InterPro" id="IPR050943">
    <property type="entry name" value="Glycosyltr_29_Sialyltrsf"/>
</dbReference>
<evidence type="ECO:0000256" key="2">
    <source>
        <dbReference type="ARBA" id="ARBA00004760"/>
    </source>
</evidence>